<evidence type="ECO:0000313" key="2">
    <source>
        <dbReference type="Proteomes" id="UP000647860"/>
    </source>
</evidence>
<protein>
    <recommendedName>
        <fullName evidence="3">Phospholipase</fullName>
    </recommendedName>
</protein>
<dbReference type="EMBL" id="BOPA01000008">
    <property type="protein sequence ID" value="GIJ14105.1"/>
    <property type="molecule type" value="Genomic_DNA"/>
</dbReference>
<proteinExistence type="predicted"/>
<name>A0ABQ4I879_9ACTN</name>
<organism evidence="1 2">
    <name type="scientific">Micromonospora gifhornensis</name>
    <dbReference type="NCBI Taxonomy" id="84594"/>
    <lineage>
        <taxon>Bacteria</taxon>
        <taxon>Bacillati</taxon>
        <taxon>Actinomycetota</taxon>
        <taxon>Actinomycetes</taxon>
        <taxon>Micromonosporales</taxon>
        <taxon>Micromonosporaceae</taxon>
        <taxon>Micromonospora</taxon>
    </lineage>
</organism>
<evidence type="ECO:0008006" key="3">
    <source>
        <dbReference type="Google" id="ProtNLM"/>
    </source>
</evidence>
<dbReference type="Proteomes" id="UP000647860">
    <property type="component" value="Unassembled WGS sequence"/>
</dbReference>
<reference evidence="1 2" key="1">
    <citation type="submission" date="2021-01" db="EMBL/GenBank/DDBJ databases">
        <title>Whole genome shotgun sequence of Verrucosispora gifhornensis NBRC 16317.</title>
        <authorList>
            <person name="Komaki H."/>
            <person name="Tamura T."/>
        </authorList>
    </citation>
    <scope>NUCLEOTIDE SEQUENCE [LARGE SCALE GENOMIC DNA]</scope>
    <source>
        <strain evidence="1 2">NBRC 16317</strain>
    </source>
</reference>
<keyword evidence="2" id="KW-1185">Reference proteome</keyword>
<gene>
    <name evidence="1" type="ORF">Vgi01_07890</name>
</gene>
<evidence type="ECO:0000313" key="1">
    <source>
        <dbReference type="EMBL" id="GIJ14105.1"/>
    </source>
</evidence>
<sequence length="88" mass="9587">MIIYTGRQLLGREIEISPLGEDGGPRTHAAVRERPVRDGTFHSAVYPDLCAGLYTVWWDEMRSAGTVTVAGGGVAEFVWPTRDSPPAD</sequence>
<comment type="caution">
    <text evidence="1">The sequence shown here is derived from an EMBL/GenBank/DDBJ whole genome shotgun (WGS) entry which is preliminary data.</text>
</comment>
<accession>A0ABQ4I879</accession>